<feature type="transmembrane region" description="Helical" evidence="1">
    <location>
        <begin position="183"/>
        <end position="206"/>
    </location>
</feature>
<dbReference type="GO" id="GO:0006352">
    <property type="term" value="P:DNA-templated transcription initiation"/>
    <property type="evidence" value="ECO:0007669"/>
    <property type="project" value="InterPro"/>
</dbReference>
<feature type="transmembrane region" description="Helical" evidence="1">
    <location>
        <begin position="266"/>
        <end position="285"/>
    </location>
</feature>
<evidence type="ECO:0000259" key="2">
    <source>
        <dbReference type="PROSITE" id="PS00716"/>
    </source>
</evidence>
<comment type="caution">
    <text evidence="3">The sequence shown here is derived from an EMBL/GenBank/DDBJ whole genome shotgun (WGS) entry which is preliminary data.</text>
</comment>
<dbReference type="EMBL" id="JACLAU010000019">
    <property type="protein sequence ID" value="MBC2652430.1"/>
    <property type="molecule type" value="Genomic_DNA"/>
</dbReference>
<dbReference type="PROSITE" id="PS00716">
    <property type="entry name" value="SIGMA70_2"/>
    <property type="match status" value="1"/>
</dbReference>
<keyword evidence="1" id="KW-0812">Transmembrane</keyword>
<proteinExistence type="predicted"/>
<dbReference type="InterPro" id="IPR036388">
    <property type="entry name" value="WH-like_DNA-bd_sf"/>
</dbReference>
<feature type="transmembrane region" description="Helical" evidence="1">
    <location>
        <begin position="226"/>
        <end position="246"/>
    </location>
</feature>
<keyword evidence="1" id="KW-1133">Transmembrane helix</keyword>
<feature type="transmembrane region" description="Helical" evidence="1">
    <location>
        <begin position="151"/>
        <end position="171"/>
    </location>
</feature>
<dbReference type="PANTHER" id="PTHR30603:SF47">
    <property type="entry name" value="RNA POLYMERASE SIGMA FACTOR SIGD, CHLOROPLASTIC"/>
    <property type="match status" value="1"/>
</dbReference>
<evidence type="ECO:0000313" key="4">
    <source>
        <dbReference type="Proteomes" id="UP000520156"/>
    </source>
</evidence>
<dbReference type="InterPro" id="IPR050239">
    <property type="entry name" value="Sigma-70_RNA_pol_init_factors"/>
</dbReference>
<dbReference type="GO" id="GO:0003700">
    <property type="term" value="F:DNA-binding transcription factor activity"/>
    <property type="evidence" value="ECO:0007669"/>
    <property type="project" value="InterPro"/>
</dbReference>
<dbReference type="PRINTS" id="PR00046">
    <property type="entry name" value="SIGMA70FCT"/>
</dbReference>
<dbReference type="InterPro" id="IPR013324">
    <property type="entry name" value="RNA_pol_sigma_r3/r4-like"/>
</dbReference>
<dbReference type="InterPro" id="IPR007630">
    <property type="entry name" value="RNA_pol_sigma70_r4"/>
</dbReference>
<keyword evidence="4" id="KW-1185">Reference proteome</keyword>
<protein>
    <recommendedName>
        <fullName evidence="2">RNA polymerase sigma-70 domain-containing protein</fullName>
    </recommendedName>
</protein>
<keyword evidence="1" id="KW-0472">Membrane</keyword>
<dbReference type="SUPFAM" id="SSF88659">
    <property type="entry name" value="Sigma3 and sigma4 domains of RNA polymerase sigma factors"/>
    <property type="match status" value="1"/>
</dbReference>
<dbReference type="PANTHER" id="PTHR30603">
    <property type="entry name" value="RNA POLYMERASE SIGMA FACTOR RPO"/>
    <property type="match status" value="1"/>
</dbReference>
<dbReference type="InterPro" id="IPR000943">
    <property type="entry name" value="RNA_pol_sigma70"/>
</dbReference>
<evidence type="ECO:0000256" key="1">
    <source>
        <dbReference type="SAM" id="Phobius"/>
    </source>
</evidence>
<dbReference type="Gene3D" id="1.10.10.10">
    <property type="entry name" value="Winged helix-like DNA-binding domain superfamily/Winged helix DNA-binding domain"/>
    <property type="match status" value="1"/>
</dbReference>
<dbReference type="RefSeq" id="WP_185683842.1">
    <property type="nucleotide sequence ID" value="NZ_JACLAU010000019.1"/>
</dbReference>
<organism evidence="3 4">
    <name type="scientific">Novosphingobium aerophilum</name>
    <dbReference type="NCBI Taxonomy" id="2839843"/>
    <lineage>
        <taxon>Bacteria</taxon>
        <taxon>Pseudomonadati</taxon>
        <taxon>Pseudomonadota</taxon>
        <taxon>Alphaproteobacteria</taxon>
        <taxon>Sphingomonadales</taxon>
        <taxon>Sphingomonadaceae</taxon>
        <taxon>Novosphingobium</taxon>
    </lineage>
</organism>
<reference evidence="3 4" key="1">
    <citation type="submission" date="2020-08" db="EMBL/GenBank/DDBJ databases">
        <title>The genome sequence of Novosphingobium flavum 4Y4.</title>
        <authorList>
            <person name="Liu Y."/>
        </authorList>
    </citation>
    <scope>NUCLEOTIDE SEQUENCE [LARGE SCALE GENOMIC DNA]</scope>
    <source>
        <strain evidence="3 4">4Y4</strain>
    </source>
</reference>
<accession>A0A7X1KCM6</accession>
<name>A0A7X1KCM6_9SPHN</name>
<dbReference type="AlphaFoldDB" id="A0A7X1KCM6"/>
<evidence type="ECO:0000313" key="3">
    <source>
        <dbReference type="EMBL" id="MBC2652430.1"/>
    </source>
</evidence>
<sequence length="297" mass="33170">MDIYDQDELASLSDDMPGPPRAQEIDRLIDHQFLQSVLPRLSAREERVIRMRFGLGGLGEHTLCEIGEDLNIGKEAVRRIEMKALRRLRWYACRAFPERAVRAGITSKPIPVPPSRVVAPAIAIEQPVRKATPNRQVRIERWHDPSPQEPPLVSGIVLSVLCSAYVAALGLNTTIVYQVAAQLGVAGALLLCCGGGFLGFSLAMTLPVMLRDFPVDPERIRRGDGFFYMLFAALVAAAGLSDPVQTFLHGLVVATPPRFQNGTPAIVRWFSGLILLFCPVYLWSYHQREHRLRRLQR</sequence>
<gene>
    <name evidence="3" type="ORF">H7F49_12020</name>
</gene>
<dbReference type="CDD" id="cd06171">
    <property type="entry name" value="Sigma70_r4"/>
    <property type="match status" value="1"/>
</dbReference>
<dbReference type="Pfam" id="PF04545">
    <property type="entry name" value="Sigma70_r4"/>
    <property type="match status" value="1"/>
</dbReference>
<feature type="domain" description="RNA polymerase sigma-70" evidence="2">
    <location>
        <begin position="62"/>
        <end position="88"/>
    </location>
</feature>
<dbReference type="Proteomes" id="UP000520156">
    <property type="component" value="Unassembled WGS sequence"/>
</dbReference>